<comment type="caution">
    <text evidence="11">The sequence shown here is derived from an EMBL/GenBank/DDBJ whole genome shotgun (WGS) entry which is preliminary data.</text>
</comment>
<dbReference type="RefSeq" id="WP_006827055.1">
    <property type="nucleotide sequence ID" value="NZ_AOIL01000053.1"/>
</dbReference>
<dbReference type="Proteomes" id="UP000011648">
    <property type="component" value="Unassembled WGS sequence"/>
</dbReference>
<keyword evidence="12" id="KW-1185">Reference proteome</keyword>
<dbReference type="AlphaFoldDB" id="L9ZLY7"/>
<feature type="transmembrane region" description="Helical" evidence="9">
    <location>
        <begin position="41"/>
        <end position="63"/>
    </location>
</feature>
<dbReference type="EMBL" id="AOIL01000053">
    <property type="protein sequence ID" value="ELY87510.1"/>
    <property type="molecule type" value="Genomic_DNA"/>
</dbReference>
<dbReference type="OrthoDB" id="101311at2157"/>
<dbReference type="STRING" id="1230458.C484_17096"/>
<evidence type="ECO:0000256" key="8">
    <source>
        <dbReference type="ARBA" id="ARBA00023136"/>
    </source>
</evidence>
<feature type="transmembrane region" description="Helical" evidence="9">
    <location>
        <begin position="131"/>
        <end position="154"/>
    </location>
</feature>
<evidence type="ECO:0000313" key="12">
    <source>
        <dbReference type="Proteomes" id="UP000011648"/>
    </source>
</evidence>
<feature type="region of interest" description="Disordered" evidence="10">
    <location>
        <begin position="346"/>
        <end position="366"/>
    </location>
</feature>
<name>L9ZLY7_9EURY</name>
<dbReference type="PATRIC" id="fig|1230458.4.peg.3465"/>
<evidence type="ECO:0000313" key="11">
    <source>
        <dbReference type="EMBL" id="ELY87510.1"/>
    </source>
</evidence>
<dbReference type="GO" id="GO:0016020">
    <property type="term" value="C:membrane"/>
    <property type="evidence" value="ECO:0007669"/>
    <property type="project" value="UniProtKB-SubCell"/>
</dbReference>
<feature type="transmembrane region" description="Helical" evidence="9">
    <location>
        <begin position="83"/>
        <end position="100"/>
    </location>
</feature>
<comment type="similarity">
    <text evidence="3 9">Belongs to the inorganic phosphate transporter (PiT) (TC 2.A.20) family.</text>
</comment>
<evidence type="ECO:0000256" key="7">
    <source>
        <dbReference type="ARBA" id="ARBA00022989"/>
    </source>
</evidence>
<organism evidence="11 12">
    <name type="scientific">Natrialba taiwanensis DSM 12281</name>
    <dbReference type="NCBI Taxonomy" id="1230458"/>
    <lineage>
        <taxon>Archaea</taxon>
        <taxon>Methanobacteriati</taxon>
        <taxon>Methanobacteriota</taxon>
        <taxon>Stenosarchaea group</taxon>
        <taxon>Halobacteria</taxon>
        <taxon>Halobacteriales</taxon>
        <taxon>Natrialbaceae</taxon>
        <taxon>Natrialba</taxon>
    </lineage>
</organism>
<keyword evidence="7 9" id="KW-1133">Transmembrane helix</keyword>
<gene>
    <name evidence="11" type="ORF">C484_17096</name>
</gene>
<reference evidence="11 12" key="1">
    <citation type="journal article" date="2014" name="PLoS Genet.">
        <title>Phylogenetically driven sequencing of extremely halophilic archaea reveals strategies for static and dynamic osmo-response.</title>
        <authorList>
            <person name="Becker E.A."/>
            <person name="Seitzer P.M."/>
            <person name="Tritt A."/>
            <person name="Larsen D."/>
            <person name="Krusor M."/>
            <person name="Yao A.I."/>
            <person name="Wu D."/>
            <person name="Madern D."/>
            <person name="Eisen J.A."/>
            <person name="Darling A.E."/>
            <person name="Facciotti M.T."/>
        </authorList>
    </citation>
    <scope>NUCLEOTIDE SEQUENCE [LARGE SCALE GENOMIC DNA]</scope>
    <source>
        <strain evidence="11 12">DSM 12281</strain>
    </source>
</reference>
<protein>
    <recommendedName>
        <fullName evidence="9">Phosphate transporter</fullName>
    </recommendedName>
</protein>
<feature type="transmembrane region" description="Helical" evidence="9">
    <location>
        <begin position="301"/>
        <end position="320"/>
    </location>
</feature>
<evidence type="ECO:0000256" key="4">
    <source>
        <dbReference type="ARBA" id="ARBA00022448"/>
    </source>
</evidence>
<evidence type="ECO:0000256" key="9">
    <source>
        <dbReference type="RuleBase" id="RU363058"/>
    </source>
</evidence>
<accession>L9ZLY7</accession>
<comment type="subcellular location">
    <subcellularLocation>
        <location evidence="2 9">Membrane</location>
        <topology evidence="2 9">Multi-pass membrane protein</topology>
    </subcellularLocation>
</comment>
<dbReference type="GO" id="GO:0005315">
    <property type="term" value="F:phosphate transmembrane transporter activity"/>
    <property type="evidence" value="ECO:0007669"/>
    <property type="project" value="InterPro"/>
</dbReference>
<sequence>MTEVLLIVGILVAIFVGYNIGGATTGPAFGPAVGANVITKVLAAGLMAIFFFLGAITIGPQVVDTLGNDLVHDTGVFTMRSNVAVLFFIGGALFLGNYAGVPASTSMTAVGAIAALGLATGELAWDVLGEIVIWWVVAPISGFWVAGVVGRYFYPRINEWVAIETNREGREMITIDRSGTLPRLRFGDGTNRREITGAFVVVAIGCLMGFSSGTSNIANAIAPIYGTVSDSGTELAIGSTAVPIDMTALIVIGSAAVAIGCFTIARRTLDTLGNDITNLPLTAAIIVAVISSTIVTGLSWIGIPASFVVVATMSIIGLGWGRATRTTTLSGVRAGEETRVSVGALTAEEAGETPPKIGEENPEDIPAASDLFDPSTTARVILMQNVVPIISTVGAYLTFRFVPIFGF</sequence>
<evidence type="ECO:0000256" key="6">
    <source>
        <dbReference type="ARBA" id="ARBA00022692"/>
    </source>
</evidence>
<evidence type="ECO:0000256" key="5">
    <source>
        <dbReference type="ARBA" id="ARBA00022592"/>
    </source>
</evidence>
<dbReference type="PANTHER" id="PTHR11101">
    <property type="entry name" value="PHOSPHATE TRANSPORTER"/>
    <property type="match status" value="1"/>
</dbReference>
<evidence type="ECO:0000256" key="3">
    <source>
        <dbReference type="ARBA" id="ARBA00009916"/>
    </source>
</evidence>
<keyword evidence="8 9" id="KW-0472">Membrane</keyword>
<proteinExistence type="inferred from homology"/>
<evidence type="ECO:0000256" key="2">
    <source>
        <dbReference type="ARBA" id="ARBA00004141"/>
    </source>
</evidence>
<dbReference type="Pfam" id="PF01384">
    <property type="entry name" value="PHO4"/>
    <property type="match status" value="1"/>
</dbReference>
<evidence type="ECO:0000256" key="10">
    <source>
        <dbReference type="SAM" id="MobiDB-lite"/>
    </source>
</evidence>
<evidence type="ECO:0000256" key="1">
    <source>
        <dbReference type="ARBA" id="ARBA00001981"/>
    </source>
</evidence>
<feature type="transmembrane region" description="Helical" evidence="9">
    <location>
        <begin position="277"/>
        <end position="295"/>
    </location>
</feature>
<keyword evidence="4 9" id="KW-0813">Transport</keyword>
<comment type="function">
    <text evidence="1">Potential transporter for phosphate.</text>
</comment>
<feature type="transmembrane region" description="Helical" evidence="9">
    <location>
        <begin position="195"/>
        <end position="226"/>
    </location>
</feature>
<feature type="transmembrane region" description="Helical" evidence="9">
    <location>
        <begin position="6"/>
        <end position="29"/>
    </location>
</feature>
<dbReference type="GO" id="GO:0035435">
    <property type="term" value="P:phosphate ion transmembrane transport"/>
    <property type="evidence" value="ECO:0007669"/>
    <property type="project" value="TreeGrafter"/>
</dbReference>
<dbReference type="InterPro" id="IPR001204">
    <property type="entry name" value="Phos_transporter"/>
</dbReference>
<keyword evidence="5 9" id="KW-0592">Phosphate transport</keyword>
<dbReference type="PANTHER" id="PTHR11101:SF80">
    <property type="entry name" value="PHOSPHATE TRANSPORTER"/>
    <property type="match status" value="1"/>
</dbReference>
<feature type="transmembrane region" description="Helical" evidence="9">
    <location>
        <begin position="246"/>
        <end position="265"/>
    </location>
</feature>
<keyword evidence="6 9" id="KW-0812">Transmembrane</keyword>